<keyword evidence="3" id="KW-1185">Reference proteome</keyword>
<evidence type="ECO:0000313" key="2">
    <source>
        <dbReference type="EMBL" id="KAK0450451.1"/>
    </source>
</evidence>
<comment type="caution">
    <text evidence="2">The sequence shown here is derived from an EMBL/GenBank/DDBJ whole genome shotgun (WGS) entry which is preliminary data.</text>
</comment>
<keyword evidence="1" id="KW-0812">Transmembrane</keyword>
<gene>
    <name evidence="2" type="ORF">EV420DRAFT_1561804</name>
</gene>
<organism evidence="2 3">
    <name type="scientific">Armillaria tabescens</name>
    <name type="common">Ringless honey mushroom</name>
    <name type="synonym">Agaricus tabescens</name>
    <dbReference type="NCBI Taxonomy" id="1929756"/>
    <lineage>
        <taxon>Eukaryota</taxon>
        <taxon>Fungi</taxon>
        <taxon>Dikarya</taxon>
        <taxon>Basidiomycota</taxon>
        <taxon>Agaricomycotina</taxon>
        <taxon>Agaricomycetes</taxon>
        <taxon>Agaricomycetidae</taxon>
        <taxon>Agaricales</taxon>
        <taxon>Marasmiineae</taxon>
        <taxon>Physalacriaceae</taxon>
        <taxon>Desarmillaria</taxon>
    </lineage>
</organism>
<name>A0AA39MXD1_ARMTA</name>
<dbReference type="EMBL" id="JAUEPS010000035">
    <property type="protein sequence ID" value="KAK0450451.1"/>
    <property type="molecule type" value="Genomic_DNA"/>
</dbReference>
<feature type="transmembrane region" description="Helical" evidence="1">
    <location>
        <begin position="53"/>
        <end position="83"/>
    </location>
</feature>
<protein>
    <submittedName>
        <fullName evidence="2">Uncharacterized protein</fullName>
    </submittedName>
</protein>
<evidence type="ECO:0000313" key="3">
    <source>
        <dbReference type="Proteomes" id="UP001175211"/>
    </source>
</evidence>
<evidence type="ECO:0000256" key="1">
    <source>
        <dbReference type="SAM" id="Phobius"/>
    </source>
</evidence>
<dbReference type="RefSeq" id="XP_060327322.1">
    <property type="nucleotide sequence ID" value="XM_060473876.1"/>
</dbReference>
<dbReference type="Proteomes" id="UP001175211">
    <property type="component" value="Unassembled WGS sequence"/>
</dbReference>
<dbReference type="GeneID" id="85357424"/>
<sequence>MRDMILLRRLYVFWIKSLNIYIILVLDGYSRSLRIHFHIQPIETRSLARTNPYLVAVVAGFIWALSLATHLSVATLIVARILWMSRLTASQNIIPEYHPNTLSFKAAQQQNRGTHTISLYVTLV</sequence>
<proteinExistence type="predicted"/>
<keyword evidence="1" id="KW-1133">Transmembrane helix</keyword>
<keyword evidence="1" id="KW-0472">Membrane</keyword>
<dbReference type="AlphaFoldDB" id="A0AA39MXD1"/>
<feature type="transmembrane region" description="Helical" evidence="1">
    <location>
        <begin position="12"/>
        <end position="33"/>
    </location>
</feature>
<accession>A0AA39MXD1</accession>
<reference evidence="2" key="1">
    <citation type="submission" date="2023-06" db="EMBL/GenBank/DDBJ databases">
        <authorList>
            <consortium name="Lawrence Berkeley National Laboratory"/>
            <person name="Ahrendt S."/>
            <person name="Sahu N."/>
            <person name="Indic B."/>
            <person name="Wong-Bajracharya J."/>
            <person name="Merenyi Z."/>
            <person name="Ke H.-M."/>
            <person name="Monk M."/>
            <person name="Kocsube S."/>
            <person name="Drula E."/>
            <person name="Lipzen A."/>
            <person name="Balint B."/>
            <person name="Henrissat B."/>
            <person name="Andreopoulos B."/>
            <person name="Martin F.M."/>
            <person name="Harder C.B."/>
            <person name="Rigling D."/>
            <person name="Ford K.L."/>
            <person name="Foster G.D."/>
            <person name="Pangilinan J."/>
            <person name="Papanicolaou A."/>
            <person name="Barry K."/>
            <person name="LaButti K."/>
            <person name="Viragh M."/>
            <person name="Koriabine M."/>
            <person name="Yan M."/>
            <person name="Riley R."/>
            <person name="Champramary S."/>
            <person name="Plett K.L."/>
            <person name="Tsai I.J."/>
            <person name="Slot J."/>
            <person name="Sipos G."/>
            <person name="Plett J."/>
            <person name="Nagy L.G."/>
            <person name="Grigoriev I.V."/>
        </authorList>
    </citation>
    <scope>NUCLEOTIDE SEQUENCE</scope>
    <source>
        <strain evidence="2">CCBAS 213</strain>
    </source>
</reference>